<comment type="caution">
    <text evidence="7">The sequence shown here is derived from an EMBL/GenBank/DDBJ whole genome shotgun (WGS) entry which is preliminary data.</text>
</comment>
<dbReference type="AlphaFoldDB" id="X0WES4"/>
<dbReference type="SUPFAM" id="SSF161098">
    <property type="entry name" value="MetI-like"/>
    <property type="match status" value="1"/>
</dbReference>
<protein>
    <recommendedName>
        <fullName evidence="6">ABC transmembrane type-1 domain-containing protein</fullName>
    </recommendedName>
</protein>
<proteinExistence type="predicted"/>
<feature type="transmembrane region" description="Helical" evidence="5">
    <location>
        <begin position="124"/>
        <end position="148"/>
    </location>
</feature>
<feature type="transmembrane region" description="Helical" evidence="5">
    <location>
        <begin position="230"/>
        <end position="252"/>
    </location>
</feature>
<dbReference type="PANTHER" id="PTHR43759:SF1">
    <property type="entry name" value="GLUCOSE IMPORT SYSTEM PERMEASE PROTEIN GLCT"/>
    <property type="match status" value="1"/>
</dbReference>
<dbReference type="Pfam" id="PF00528">
    <property type="entry name" value="BPD_transp_1"/>
    <property type="match status" value="1"/>
</dbReference>
<evidence type="ECO:0000256" key="1">
    <source>
        <dbReference type="ARBA" id="ARBA00004141"/>
    </source>
</evidence>
<dbReference type="InterPro" id="IPR000515">
    <property type="entry name" value="MetI-like"/>
</dbReference>
<evidence type="ECO:0000313" key="7">
    <source>
        <dbReference type="EMBL" id="GAG23003.1"/>
    </source>
</evidence>
<feature type="non-terminal residue" evidence="7">
    <location>
        <position position="1"/>
    </location>
</feature>
<keyword evidence="3 5" id="KW-1133">Transmembrane helix</keyword>
<evidence type="ECO:0000256" key="3">
    <source>
        <dbReference type="ARBA" id="ARBA00022989"/>
    </source>
</evidence>
<dbReference type="PANTHER" id="PTHR43759">
    <property type="entry name" value="TREHALOSE TRANSPORT SYSTEM PERMEASE PROTEIN SUGA"/>
    <property type="match status" value="1"/>
</dbReference>
<dbReference type="InterPro" id="IPR035906">
    <property type="entry name" value="MetI-like_sf"/>
</dbReference>
<feature type="transmembrane region" description="Helical" evidence="5">
    <location>
        <begin position="38"/>
        <end position="60"/>
    </location>
</feature>
<name>X0WES4_9ZZZZ</name>
<sequence length="256" mass="28106">VITSIYSSFKGVDGSFTLQNYITVFTTTSFGEAFGNTAFIAGISIVIEFFLALALALLINKKFKGSAIFLFIAMIPMAIPAVGAAAIWKTGLTAHGWMNSLLYYLGFLAKGEKLLFLSGPKFSILWLIIIIDTWQVIPSMMIILLAGLQNLSKEAKEAGYIFGGNGLTVLRQITIPMLKPTIIAAVILRLISAIQIWLIVVMLFGFDRIPLLLERIIYYKEELSRLDNSYQIASTYAVITSVIVTIAAVVYLKVSG</sequence>
<keyword evidence="4 5" id="KW-0472">Membrane</keyword>
<gene>
    <name evidence="7" type="ORF">S01H1_56994</name>
</gene>
<evidence type="ECO:0000256" key="4">
    <source>
        <dbReference type="ARBA" id="ARBA00023136"/>
    </source>
</evidence>
<evidence type="ECO:0000259" key="6">
    <source>
        <dbReference type="PROSITE" id="PS50928"/>
    </source>
</evidence>
<feature type="domain" description="ABC transmembrane type-1" evidence="6">
    <location>
        <begin position="34"/>
        <end position="251"/>
    </location>
</feature>
<dbReference type="GO" id="GO:0055085">
    <property type="term" value="P:transmembrane transport"/>
    <property type="evidence" value="ECO:0007669"/>
    <property type="project" value="InterPro"/>
</dbReference>
<evidence type="ECO:0000256" key="2">
    <source>
        <dbReference type="ARBA" id="ARBA00022692"/>
    </source>
</evidence>
<dbReference type="InterPro" id="IPR052730">
    <property type="entry name" value="Sugar_ABC_transporter"/>
</dbReference>
<evidence type="ECO:0000256" key="5">
    <source>
        <dbReference type="SAM" id="Phobius"/>
    </source>
</evidence>
<dbReference type="CDD" id="cd06261">
    <property type="entry name" value="TM_PBP2"/>
    <property type="match status" value="1"/>
</dbReference>
<dbReference type="GO" id="GO:0016020">
    <property type="term" value="C:membrane"/>
    <property type="evidence" value="ECO:0007669"/>
    <property type="project" value="UniProtKB-SubCell"/>
</dbReference>
<keyword evidence="2 5" id="KW-0812">Transmembrane</keyword>
<dbReference type="Gene3D" id="1.10.3720.10">
    <property type="entry name" value="MetI-like"/>
    <property type="match status" value="1"/>
</dbReference>
<feature type="transmembrane region" description="Helical" evidence="5">
    <location>
        <begin position="181"/>
        <end position="206"/>
    </location>
</feature>
<comment type="subcellular location">
    <subcellularLocation>
        <location evidence="1">Membrane</location>
        <topology evidence="1">Multi-pass membrane protein</topology>
    </subcellularLocation>
</comment>
<dbReference type="PROSITE" id="PS50928">
    <property type="entry name" value="ABC_TM1"/>
    <property type="match status" value="1"/>
</dbReference>
<feature type="transmembrane region" description="Helical" evidence="5">
    <location>
        <begin position="67"/>
        <end position="88"/>
    </location>
</feature>
<accession>X0WES4</accession>
<reference evidence="7" key="1">
    <citation type="journal article" date="2014" name="Front. Microbiol.">
        <title>High frequency of phylogenetically diverse reductive dehalogenase-homologous genes in deep subseafloor sedimentary metagenomes.</title>
        <authorList>
            <person name="Kawai M."/>
            <person name="Futagami T."/>
            <person name="Toyoda A."/>
            <person name="Takaki Y."/>
            <person name="Nishi S."/>
            <person name="Hori S."/>
            <person name="Arai W."/>
            <person name="Tsubouchi T."/>
            <person name="Morono Y."/>
            <person name="Uchiyama I."/>
            <person name="Ito T."/>
            <person name="Fujiyama A."/>
            <person name="Inagaki F."/>
            <person name="Takami H."/>
        </authorList>
    </citation>
    <scope>NUCLEOTIDE SEQUENCE</scope>
    <source>
        <strain evidence="7">Expedition CK06-06</strain>
    </source>
</reference>
<organism evidence="7">
    <name type="scientific">marine sediment metagenome</name>
    <dbReference type="NCBI Taxonomy" id="412755"/>
    <lineage>
        <taxon>unclassified sequences</taxon>
        <taxon>metagenomes</taxon>
        <taxon>ecological metagenomes</taxon>
    </lineage>
</organism>
<feature type="non-terminal residue" evidence="7">
    <location>
        <position position="256"/>
    </location>
</feature>
<dbReference type="EMBL" id="BARS01037147">
    <property type="protein sequence ID" value="GAG23003.1"/>
    <property type="molecule type" value="Genomic_DNA"/>
</dbReference>